<evidence type="ECO:0000313" key="7">
    <source>
        <dbReference type="Proteomes" id="UP001442468"/>
    </source>
</evidence>
<dbReference type="Proteomes" id="UP001442468">
    <property type="component" value="Unassembled WGS sequence"/>
</dbReference>
<dbReference type="SUPFAM" id="SSF46626">
    <property type="entry name" value="Cytochrome c"/>
    <property type="match status" value="1"/>
</dbReference>
<dbReference type="PROSITE" id="PS51007">
    <property type="entry name" value="CYTC"/>
    <property type="match status" value="1"/>
</dbReference>
<dbReference type="EMBL" id="JBEGCJ010000002">
    <property type="protein sequence ID" value="MEQ6917091.1"/>
    <property type="molecule type" value="Genomic_DNA"/>
</dbReference>
<dbReference type="InterPro" id="IPR036909">
    <property type="entry name" value="Cyt_c-like_dom_sf"/>
</dbReference>
<reference evidence="6 7" key="1">
    <citation type="submission" date="2024-05" db="EMBL/GenBank/DDBJ databases">
        <title>Halomonas sp. SSM6 16S ribosomal RNA gene Genome sequencing and assembly.</title>
        <authorList>
            <person name="Yook S."/>
        </authorList>
    </citation>
    <scope>NUCLEOTIDE SEQUENCE [LARGE SCALE GENOMIC DNA]</scope>
    <source>
        <strain evidence="6 7">SSM6</strain>
    </source>
</reference>
<keyword evidence="7" id="KW-1185">Reference proteome</keyword>
<dbReference type="Gene3D" id="1.10.760.10">
    <property type="entry name" value="Cytochrome c-like domain"/>
    <property type="match status" value="1"/>
</dbReference>
<comment type="caution">
    <text evidence="6">The sequence shown here is derived from an EMBL/GenBank/DDBJ whole genome shotgun (WGS) entry which is preliminary data.</text>
</comment>
<evidence type="ECO:0000256" key="1">
    <source>
        <dbReference type="ARBA" id="ARBA00022617"/>
    </source>
</evidence>
<dbReference type="RefSeq" id="WP_349761337.1">
    <property type="nucleotide sequence ID" value="NZ_JBEGCJ010000002.1"/>
</dbReference>
<evidence type="ECO:0000256" key="3">
    <source>
        <dbReference type="ARBA" id="ARBA00023004"/>
    </source>
</evidence>
<evidence type="ECO:0000256" key="4">
    <source>
        <dbReference type="PROSITE-ProRule" id="PRU00433"/>
    </source>
</evidence>
<dbReference type="Pfam" id="PF13442">
    <property type="entry name" value="Cytochrome_CBB3"/>
    <property type="match status" value="1"/>
</dbReference>
<feature type="domain" description="Cytochrome c" evidence="5">
    <location>
        <begin position="28"/>
        <end position="123"/>
    </location>
</feature>
<dbReference type="InterPro" id="IPR009056">
    <property type="entry name" value="Cyt_c-like_dom"/>
</dbReference>
<name>A0ABV1NDF2_9GAMM</name>
<protein>
    <submittedName>
        <fullName evidence="6">C-type cytochrome</fullName>
    </submittedName>
</protein>
<organism evidence="6 7">
    <name type="scientific">Halomonas aquatica</name>
    <dbReference type="NCBI Taxonomy" id="3151123"/>
    <lineage>
        <taxon>Bacteria</taxon>
        <taxon>Pseudomonadati</taxon>
        <taxon>Pseudomonadota</taxon>
        <taxon>Gammaproteobacteria</taxon>
        <taxon>Oceanospirillales</taxon>
        <taxon>Halomonadaceae</taxon>
        <taxon>Halomonas</taxon>
    </lineage>
</organism>
<proteinExistence type="predicted"/>
<keyword evidence="1 4" id="KW-0349">Heme</keyword>
<sequence>MNTKKISTCSAAIIMGLSWTTGHAQEVEKVDVGKYEYINSCAACHGEEGKGDGQLAGVIDTRIPDLTTLSQRNDNVFPLARVYEIIDGRADVQAHGSRDMPVWGQRYGMEAAEKYFDFEYDSESVIRARILAVAEYLHRLQSEE</sequence>
<keyword evidence="3 4" id="KW-0408">Iron</keyword>
<gene>
    <name evidence="6" type="ORF">ABE960_06115</name>
</gene>
<evidence type="ECO:0000313" key="6">
    <source>
        <dbReference type="EMBL" id="MEQ6917091.1"/>
    </source>
</evidence>
<keyword evidence="2 4" id="KW-0479">Metal-binding</keyword>
<evidence type="ECO:0000259" key="5">
    <source>
        <dbReference type="PROSITE" id="PS51007"/>
    </source>
</evidence>
<evidence type="ECO:0000256" key="2">
    <source>
        <dbReference type="ARBA" id="ARBA00022723"/>
    </source>
</evidence>
<accession>A0ABV1NDF2</accession>